<evidence type="ECO:0000256" key="3">
    <source>
        <dbReference type="ARBA" id="ARBA00022475"/>
    </source>
</evidence>
<keyword evidence="2 9" id="KW-0813">Transport</keyword>
<comment type="function">
    <text evidence="9">Part of the Sec protein translocase complex. Interacts with the SecYEG preprotein conducting channel. SecDF uses the proton motive force (PMF) to complete protein translocation after the ATP-dependent function of SecA.</text>
</comment>
<feature type="transmembrane region" description="Helical" evidence="9">
    <location>
        <begin position="172"/>
        <end position="194"/>
    </location>
</feature>
<evidence type="ECO:0000256" key="10">
    <source>
        <dbReference type="SAM" id="MobiDB-lite"/>
    </source>
</evidence>
<dbReference type="HAMAP" id="MF_01464_B">
    <property type="entry name" value="SecF_B"/>
    <property type="match status" value="1"/>
</dbReference>
<dbReference type="Proteomes" id="UP001597302">
    <property type="component" value="Unassembled WGS sequence"/>
</dbReference>
<evidence type="ECO:0000256" key="1">
    <source>
        <dbReference type="ARBA" id="ARBA00004651"/>
    </source>
</evidence>
<keyword evidence="3 9" id="KW-1003">Cell membrane</keyword>
<dbReference type="RefSeq" id="WP_131574161.1">
    <property type="nucleotide sequence ID" value="NZ_CBCSAJ010000036.1"/>
</dbReference>
<dbReference type="Pfam" id="PF02355">
    <property type="entry name" value="SecD_SecF_C"/>
    <property type="match status" value="1"/>
</dbReference>
<dbReference type="NCBIfam" id="TIGR00966">
    <property type="entry name" value="transloc_SecF"/>
    <property type="match status" value="1"/>
</dbReference>
<evidence type="ECO:0000313" key="13">
    <source>
        <dbReference type="Proteomes" id="UP001597302"/>
    </source>
</evidence>
<organism evidence="12 13">
    <name type="scientific">Paracoccus nototheniae</name>
    <dbReference type="NCBI Taxonomy" id="2489002"/>
    <lineage>
        <taxon>Bacteria</taxon>
        <taxon>Pseudomonadati</taxon>
        <taxon>Pseudomonadota</taxon>
        <taxon>Alphaproteobacteria</taxon>
        <taxon>Rhodobacterales</taxon>
        <taxon>Paracoccaceae</taxon>
        <taxon>Paracoccus</taxon>
    </lineage>
</organism>
<accession>A0ABW4DZT2</accession>
<keyword evidence="13" id="KW-1185">Reference proteome</keyword>
<dbReference type="InterPro" id="IPR022645">
    <property type="entry name" value="SecD/SecF_bac"/>
</dbReference>
<sequence length="331" mass="36305">MAFRLKLIPEQTNFDFFRWQMLTFGISVVMVLASVVLLFVNGLNFGIDFRGGTTIRTESAQPVDVAAYRDALSGLELGDVAITEVFDPGFGADQNVAMVRISAQDGTEAVTPDTIATVETALRGIDPAMTFPSVESVGPKVSGELVQTAIYAVLASLVAISIYIWLRFEWQFAIGAIVSLFHDVVITMGVFALFQIRFDLTTIAALLTIVGYSINDTVVVFDRLRENLVKYKTRALREVMNLSVNETLSRTVMTSGTTLVALIALLVLGGDVIRGFVFAITFGIFIGTYSSVYVAKNFVLWLGVTRNWDKPDPKDPKTRKNVSPFEGAEEV</sequence>
<evidence type="ECO:0000256" key="7">
    <source>
        <dbReference type="ARBA" id="ARBA00023010"/>
    </source>
</evidence>
<dbReference type="InterPro" id="IPR055344">
    <property type="entry name" value="SecD_SecF_C_bact"/>
</dbReference>
<comment type="subcellular location">
    <subcellularLocation>
        <location evidence="1 9">Cell membrane</location>
        <topology evidence="1 9">Multi-pass membrane protein</topology>
    </subcellularLocation>
</comment>
<feature type="region of interest" description="Disordered" evidence="10">
    <location>
        <begin position="312"/>
        <end position="331"/>
    </location>
</feature>
<dbReference type="PANTHER" id="PTHR30081:SF8">
    <property type="entry name" value="PROTEIN TRANSLOCASE SUBUNIT SECF"/>
    <property type="match status" value="1"/>
</dbReference>
<dbReference type="EMBL" id="JBHTOQ010000032">
    <property type="protein sequence ID" value="MFD1482637.1"/>
    <property type="molecule type" value="Genomic_DNA"/>
</dbReference>
<evidence type="ECO:0000256" key="4">
    <source>
        <dbReference type="ARBA" id="ARBA00022692"/>
    </source>
</evidence>
<evidence type="ECO:0000313" key="12">
    <source>
        <dbReference type="EMBL" id="MFD1482637.1"/>
    </source>
</evidence>
<keyword evidence="7 9" id="KW-0811">Translocation</keyword>
<evidence type="ECO:0000259" key="11">
    <source>
        <dbReference type="Pfam" id="PF02355"/>
    </source>
</evidence>
<gene>
    <name evidence="9 12" type="primary">secF</name>
    <name evidence="12" type="ORF">ACFQ5P_15175</name>
</gene>
<dbReference type="InterPro" id="IPR022813">
    <property type="entry name" value="SecD/SecF_arch_bac"/>
</dbReference>
<keyword evidence="8 9" id="KW-0472">Membrane</keyword>
<keyword evidence="4 9" id="KW-0812">Transmembrane</keyword>
<comment type="similarity">
    <text evidence="9">Belongs to the SecD/SecF family. SecF subfamily.</text>
</comment>
<dbReference type="InterPro" id="IPR048634">
    <property type="entry name" value="SecD_SecF_C"/>
</dbReference>
<feature type="transmembrane region" description="Helical" evidence="9">
    <location>
        <begin position="248"/>
        <end position="268"/>
    </location>
</feature>
<keyword evidence="5 9" id="KW-0653">Protein transport</keyword>
<feature type="transmembrane region" description="Helical" evidence="9">
    <location>
        <begin position="149"/>
        <end position="166"/>
    </location>
</feature>
<evidence type="ECO:0000256" key="6">
    <source>
        <dbReference type="ARBA" id="ARBA00022989"/>
    </source>
</evidence>
<evidence type="ECO:0000256" key="5">
    <source>
        <dbReference type="ARBA" id="ARBA00022927"/>
    </source>
</evidence>
<reference evidence="13" key="1">
    <citation type="journal article" date="2019" name="Int. J. Syst. Evol. Microbiol.">
        <title>The Global Catalogue of Microorganisms (GCM) 10K type strain sequencing project: providing services to taxonomists for standard genome sequencing and annotation.</title>
        <authorList>
            <consortium name="The Broad Institute Genomics Platform"/>
            <consortium name="The Broad Institute Genome Sequencing Center for Infectious Disease"/>
            <person name="Wu L."/>
            <person name="Ma J."/>
        </authorList>
    </citation>
    <scope>NUCLEOTIDE SEQUENCE [LARGE SCALE GENOMIC DNA]</scope>
    <source>
        <strain evidence="13">CCM 8875</strain>
    </source>
</reference>
<comment type="caution">
    <text evidence="12">The sequence shown here is derived from an EMBL/GenBank/DDBJ whole genome shotgun (WGS) entry which is preliminary data.</text>
</comment>
<dbReference type="SUPFAM" id="SSF82866">
    <property type="entry name" value="Multidrug efflux transporter AcrB transmembrane domain"/>
    <property type="match status" value="1"/>
</dbReference>
<feature type="transmembrane region" description="Helical" evidence="9">
    <location>
        <begin position="201"/>
        <end position="221"/>
    </location>
</feature>
<name>A0ABW4DZT2_9RHOB</name>
<dbReference type="PANTHER" id="PTHR30081">
    <property type="entry name" value="PROTEIN-EXPORT MEMBRANE PROTEIN SEC"/>
    <property type="match status" value="1"/>
</dbReference>
<keyword evidence="6 9" id="KW-1133">Transmembrane helix</keyword>
<dbReference type="Pfam" id="PF07549">
    <property type="entry name" value="Sec_GG"/>
    <property type="match status" value="1"/>
</dbReference>
<feature type="transmembrane region" description="Helical" evidence="9">
    <location>
        <begin position="275"/>
        <end position="295"/>
    </location>
</feature>
<dbReference type="PRINTS" id="PR01755">
    <property type="entry name" value="SECFTRNLCASE"/>
</dbReference>
<feature type="domain" description="Protein export membrane protein SecD/SecF C-terminal" evidence="11">
    <location>
        <begin position="118"/>
        <end position="303"/>
    </location>
</feature>
<dbReference type="Gene3D" id="1.20.1640.10">
    <property type="entry name" value="Multidrug efflux transporter AcrB transmembrane domain"/>
    <property type="match status" value="1"/>
</dbReference>
<evidence type="ECO:0000256" key="2">
    <source>
        <dbReference type="ARBA" id="ARBA00022448"/>
    </source>
</evidence>
<evidence type="ECO:0000256" key="9">
    <source>
        <dbReference type="HAMAP-Rule" id="MF_01464"/>
    </source>
</evidence>
<dbReference type="NCBIfam" id="TIGR00916">
    <property type="entry name" value="2A0604s01"/>
    <property type="match status" value="1"/>
</dbReference>
<feature type="transmembrane region" description="Helical" evidence="9">
    <location>
        <begin position="20"/>
        <end position="40"/>
    </location>
</feature>
<protein>
    <recommendedName>
        <fullName evidence="9">Protein-export membrane protein SecF</fullName>
    </recommendedName>
</protein>
<proteinExistence type="inferred from homology"/>
<dbReference type="InterPro" id="IPR022646">
    <property type="entry name" value="SecD/SecF_CS"/>
</dbReference>
<comment type="subunit">
    <text evidence="9">Forms a complex with SecD. Part of the essential Sec protein translocation apparatus which comprises SecA, SecYEG and auxiliary proteins SecDF-YajC and YidC.</text>
</comment>
<dbReference type="InterPro" id="IPR005665">
    <property type="entry name" value="SecF_bac"/>
</dbReference>
<evidence type="ECO:0000256" key="8">
    <source>
        <dbReference type="ARBA" id="ARBA00023136"/>
    </source>
</evidence>